<evidence type="ECO:0000313" key="17">
    <source>
        <dbReference type="Proteomes" id="UP000237771"/>
    </source>
</evidence>
<evidence type="ECO:0000256" key="6">
    <source>
        <dbReference type="ARBA" id="ARBA00022532"/>
    </source>
</evidence>
<dbReference type="NCBIfam" id="TIGR01347">
    <property type="entry name" value="sucB"/>
    <property type="match status" value="1"/>
</dbReference>
<dbReference type="Gene3D" id="3.30.559.10">
    <property type="entry name" value="Chloramphenicol acetyltransferase-like domain"/>
    <property type="match status" value="1"/>
</dbReference>
<dbReference type="PROSITE" id="PS50968">
    <property type="entry name" value="BIOTINYL_LIPOYL"/>
    <property type="match status" value="1"/>
</dbReference>
<dbReference type="InterPro" id="IPR004167">
    <property type="entry name" value="PSBD"/>
</dbReference>
<evidence type="ECO:0000256" key="5">
    <source>
        <dbReference type="ARBA" id="ARBA00019511"/>
    </source>
</evidence>
<name>A0A1M5JVH7_9FLAO</name>
<evidence type="ECO:0000256" key="10">
    <source>
        <dbReference type="ARBA" id="ARBA00052761"/>
    </source>
</evidence>
<dbReference type="Pfam" id="PF00198">
    <property type="entry name" value="2-oxoacid_dh"/>
    <property type="match status" value="1"/>
</dbReference>
<comment type="catalytic activity">
    <reaction evidence="10 11">
        <text>N(6)-[(R)-dihydrolipoyl]-L-lysyl-[protein] + succinyl-CoA = N(6)-[(R)-S(8)-succinyldihydrolipoyl]-L-lysyl-[protein] + CoA</text>
        <dbReference type="Rhea" id="RHEA:15213"/>
        <dbReference type="Rhea" id="RHEA-COMP:10475"/>
        <dbReference type="Rhea" id="RHEA-COMP:20092"/>
        <dbReference type="ChEBI" id="CHEBI:57287"/>
        <dbReference type="ChEBI" id="CHEBI:57292"/>
        <dbReference type="ChEBI" id="CHEBI:83100"/>
        <dbReference type="ChEBI" id="CHEBI:83120"/>
        <dbReference type="EC" id="2.3.1.61"/>
    </reaction>
</comment>
<dbReference type="CDD" id="cd06849">
    <property type="entry name" value="lipoyl_domain"/>
    <property type="match status" value="1"/>
</dbReference>
<dbReference type="InterPro" id="IPR011053">
    <property type="entry name" value="Single_hybrid_motif"/>
</dbReference>
<evidence type="ECO:0000256" key="2">
    <source>
        <dbReference type="ARBA" id="ARBA00005145"/>
    </source>
</evidence>
<dbReference type="SUPFAM" id="SSF51230">
    <property type="entry name" value="Single hybrid motif"/>
    <property type="match status" value="1"/>
</dbReference>
<accession>A0A1M5JVH7</accession>
<organism evidence="15 16">
    <name type="scientific">Flavobacterium granuli</name>
    <dbReference type="NCBI Taxonomy" id="280093"/>
    <lineage>
        <taxon>Bacteria</taxon>
        <taxon>Pseudomonadati</taxon>
        <taxon>Bacteroidota</taxon>
        <taxon>Flavobacteriia</taxon>
        <taxon>Flavobacteriales</taxon>
        <taxon>Flavobacteriaceae</taxon>
        <taxon>Flavobacterium</taxon>
    </lineage>
</organism>
<dbReference type="Gene3D" id="2.40.50.100">
    <property type="match status" value="1"/>
</dbReference>
<gene>
    <name evidence="14" type="ORF">BC624_10235</name>
    <name evidence="15" type="ORF">SAMN05443373_10235</name>
</gene>
<dbReference type="OrthoDB" id="9805770at2"/>
<reference evidence="14 17" key="3">
    <citation type="submission" date="2018-03" db="EMBL/GenBank/DDBJ databases">
        <title>Genomic Encyclopedia of Archaeal and Bacterial Type Strains, Phase II (KMG-II): from individual species to whole genera.</title>
        <authorList>
            <person name="Goeker M."/>
        </authorList>
    </citation>
    <scope>NUCLEOTIDE SEQUENCE [LARGE SCALE GENOMIC DNA]</scope>
    <source>
        <strain evidence="14 17">DSM 17797</strain>
    </source>
</reference>
<dbReference type="InterPro" id="IPR006255">
    <property type="entry name" value="SucB"/>
</dbReference>
<comment type="function">
    <text evidence="1 11">E2 component of the 2-oxoglutarate dehydrogenase (OGDH) complex which catalyzes the second step in the conversion of 2-oxoglutarate to succinyl-CoA and CO(2).</text>
</comment>
<comment type="similarity">
    <text evidence="3 11">Belongs to the 2-oxoacid dehydrogenase family.</text>
</comment>
<dbReference type="AlphaFoldDB" id="A0A1M5JVH7"/>
<dbReference type="InterPro" id="IPR001078">
    <property type="entry name" value="2-oxoacid_DH_actylTfrase"/>
</dbReference>
<reference evidence="16" key="1">
    <citation type="submission" date="2016-11" db="EMBL/GenBank/DDBJ databases">
        <authorList>
            <person name="Varghese N."/>
            <person name="Submissions S."/>
        </authorList>
    </citation>
    <scope>NUCLEOTIDE SEQUENCE [LARGE SCALE GENOMIC DNA]</scope>
    <source>
        <strain evidence="16">DSM 19729</strain>
    </source>
</reference>
<dbReference type="PANTHER" id="PTHR43416">
    <property type="entry name" value="DIHYDROLIPOYLLYSINE-RESIDUE SUCCINYLTRANSFERASE COMPONENT OF 2-OXOGLUTARATE DEHYDROGENASE COMPLEX, MITOCHONDRIAL-RELATED"/>
    <property type="match status" value="1"/>
</dbReference>
<feature type="domain" description="Peripheral subunit-binding (PSBD)" evidence="13">
    <location>
        <begin position="116"/>
        <end position="153"/>
    </location>
</feature>
<dbReference type="InterPro" id="IPR036625">
    <property type="entry name" value="E3-bd_dom_sf"/>
</dbReference>
<dbReference type="GO" id="GO:0005829">
    <property type="term" value="C:cytosol"/>
    <property type="evidence" value="ECO:0007669"/>
    <property type="project" value="TreeGrafter"/>
</dbReference>
<dbReference type="GO" id="GO:0045252">
    <property type="term" value="C:oxoglutarate dehydrogenase complex"/>
    <property type="evidence" value="ECO:0007669"/>
    <property type="project" value="UniProtKB-UniRule"/>
</dbReference>
<evidence type="ECO:0000256" key="1">
    <source>
        <dbReference type="ARBA" id="ARBA00004052"/>
    </source>
</evidence>
<dbReference type="EMBL" id="PVUB01000002">
    <property type="protein sequence ID" value="PRZ26076.1"/>
    <property type="molecule type" value="Genomic_DNA"/>
</dbReference>
<keyword evidence="8 11" id="KW-0450">Lipoyl</keyword>
<dbReference type="Proteomes" id="UP000184384">
    <property type="component" value="Unassembled WGS sequence"/>
</dbReference>
<dbReference type="Pfam" id="PF02817">
    <property type="entry name" value="E3_binding"/>
    <property type="match status" value="1"/>
</dbReference>
<keyword evidence="17" id="KW-1185">Reference proteome</keyword>
<dbReference type="RefSeq" id="WP_072939913.1">
    <property type="nucleotide sequence ID" value="NZ_FQWO01000002.1"/>
</dbReference>
<dbReference type="UniPathway" id="UPA00868">
    <property type="reaction ID" value="UER00840"/>
</dbReference>
<dbReference type="InterPro" id="IPR000089">
    <property type="entry name" value="Biotin_lipoyl"/>
</dbReference>
<keyword evidence="9 11" id="KW-0012">Acyltransferase</keyword>
<dbReference type="GO" id="GO:0033512">
    <property type="term" value="P:L-lysine catabolic process to acetyl-CoA via saccharopine"/>
    <property type="evidence" value="ECO:0007669"/>
    <property type="project" value="UniProtKB-UniRule"/>
</dbReference>
<dbReference type="PANTHER" id="PTHR43416:SF5">
    <property type="entry name" value="DIHYDROLIPOYLLYSINE-RESIDUE SUCCINYLTRANSFERASE COMPONENT OF 2-OXOGLUTARATE DEHYDROGENASE COMPLEX, MITOCHONDRIAL"/>
    <property type="match status" value="1"/>
</dbReference>
<comment type="pathway">
    <text evidence="2 11">Amino-acid degradation; L-lysine degradation via saccharopine pathway; glutaryl-CoA from L-lysine: step 6/6.</text>
</comment>
<reference evidence="15" key="2">
    <citation type="submission" date="2016-11" db="EMBL/GenBank/DDBJ databases">
        <authorList>
            <person name="Jaros S."/>
            <person name="Januszkiewicz K."/>
            <person name="Wedrychowicz H."/>
        </authorList>
    </citation>
    <scope>NUCLEOTIDE SEQUENCE [LARGE SCALE GENOMIC DNA]</scope>
    <source>
        <strain evidence="15">DSM 19729</strain>
    </source>
</reference>
<dbReference type="InterPro" id="IPR023213">
    <property type="entry name" value="CAT-like_dom_sf"/>
</dbReference>
<evidence type="ECO:0000256" key="3">
    <source>
        <dbReference type="ARBA" id="ARBA00007317"/>
    </source>
</evidence>
<sequence length="404" mass="42869">MILEMKVPSPGESIKEVEIATWLVKDGDYVEKDQAIAEVDSDKATLELPAEASGIITLKAEEGDAVAVGAVVCLIDTAAAKPSGSAAAPVAAVEAPKAAPAPAPVAAPAATYASGTPSPAARKILDEKNIAPASITGTGKDGRITKEDAVNAVPSMGTPTGGSRGTERTKLSMLRRKVAERLVAAKNETAMLTTFNEVNMTPINLIRNQYKDEFKAKHGGVGLGYMSFFTKAVTRALQLYPDVNSMMDGDYKVAYDFCDISIAVSGPKGLMVPVVRNAENLTFRGVEAEIKRLAIRARDGQITVDDMTGGTFTITNGGVFGSMLSTPIINPPQSGILGMHNIIERPIAVNGKVEIHPMMYVALSYDHRIIDGRESVGFLVAVKEALENPMELLLDNNPKKAFEL</sequence>
<proteinExistence type="inferred from homology"/>
<dbReference type="Proteomes" id="UP000237771">
    <property type="component" value="Unassembled WGS sequence"/>
</dbReference>
<evidence type="ECO:0000256" key="9">
    <source>
        <dbReference type="ARBA" id="ARBA00023315"/>
    </source>
</evidence>
<dbReference type="PROSITE" id="PS51826">
    <property type="entry name" value="PSBD"/>
    <property type="match status" value="1"/>
</dbReference>
<evidence type="ECO:0000313" key="16">
    <source>
        <dbReference type="Proteomes" id="UP000184384"/>
    </source>
</evidence>
<keyword evidence="7 11" id="KW-0808">Transferase</keyword>
<dbReference type="SUPFAM" id="SSF52777">
    <property type="entry name" value="CoA-dependent acyltransferases"/>
    <property type="match status" value="1"/>
</dbReference>
<dbReference type="SUPFAM" id="SSF47005">
    <property type="entry name" value="Peripheral subunit-binding domain of 2-oxo acid dehydrogenase complex"/>
    <property type="match status" value="1"/>
</dbReference>
<dbReference type="NCBIfam" id="NF004309">
    <property type="entry name" value="PRK05704.1"/>
    <property type="match status" value="1"/>
</dbReference>
<dbReference type="EMBL" id="FQWO01000002">
    <property type="protein sequence ID" value="SHG44587.1"/>
    <property type="molecule type" value="Genomic_DNA"/>
</dbReference>
<evidence type="ECO:0000313" key="14">
    <source>
        <dbReference type="EMBL" id="PRZ26076.1"/>
    </source>
</evidence>
<dbReference type="Gene3D" id="4.10.320.10">
    <property type="entry name" value="E3-binding domain"/>
    <property type="match status" value="1"/>
</dbReference>
<comment type="cofactor">
    <cofactor evidence="11">
        <name>(R)-lipoate</name>
        <dbReference type="ChEBI" id="CHEBI:83088"/>
    </cofactor>
    <text evidence="11">Binds 1 lipoyl cofactor covalently.</text>
</comment>
<protein>
    <recommendedName>
        <fullName evidence="5 11">Dihydrolipoyllysine-residue succinyltransferase component of 2-oxoglutarate dehydrogenase complex</fullName>
        <ecNumber evidence="4 11">2.3.1.61</ecNumber>
    </recommendedName>
    <alternativeName>
        <fullName evidence="11">2-oxoglutarate dehydrogenase complex component E2</fullName>
    </alternativeName>
</protein>
<evidence type="ECO:0000256" key="8">
    <source>
        <dbReference type="ARBA" id="ARBA00022823"/>
    </source>
</evidence>
<feature type="domain" description="Lipoyl-binding" evidence="12">
    <location>
        <begin position="2"/>
        <end position="76"/>
    </location>
</feature>
<evidence type="ECO:0000259" key="13">
    <source>
        <dbReference type="PROSITE" id="PS51826"/>
    </source>
</evidence>
<evidence type="ECO:0000259" key="12">
    <source>
        <dbReference type="PROSITE" id="PS50968"/>
    </source>
</evidence>
<evidence type="ECO:0000256" key="11">
    <source>
        <dbReference type="RuleBase" id="RU361138"/>
    </source>
</evidence>
<dbReference type="InterPro" id="IPR050537">
    <property type="entry name" value="2-oxoacid_dehydrogenase"/>
</dbReference>
<evidence type="ECO:0000256" key="7">
    <source>
        <dbReference type="ARBA" id="ARBA00022679"/>
    </source>
</evidence>
<dbReference type="EC" id="2.3.1.61" evidence="4 11"/>
<dbReference type="GO" id="GO:0004149">
    <property type="term" value="F:dihydrolipoyllysine-residue succinyltransferase activity"/>
    <property type="evidence" value="ECO:0007669"/>
    <property type="project" value="UniProtKB-UniRule"/>
</dbReference>
<evidence type="ECO:0000313" key="15">
    <source>
        <dbReference type="EMBL" id="SHG44587.1"/>
    </source>
</evidence>
<dbReference type="Pfam" id="PF00364">
    <property type="entry name" value="Biotin_lipoyl"/>
    <property type="match status" value="1"/>
</dbReference>
<dbReference type="GO" id="GO:0006099">
    <property type="term" value="P:tricarboxylic acid cycle"/>
    <property type="evidence" value="ECO:0007669"/>
    <property type="project" value="UniProtKB-UniRule"/>
</dbReference>
<dbReference type="STRING" id="280093.SAMN05443373_10235"/>
<evidence type="ECO:0000256" key="4">
    <source>
        <dbReference type="ARBA" id="ARBA00012945"/>
    </source>
</evidence>
<keyword evidence="6 11" id="KW-0816">Tricarboxylic acid cycle</keyword>